<dbReference type="Pfam" id="PF04059">
    <property type="entry name" value="RRM_2"/>
    <property type="match status" value="1"/>
</dbReference>
<gene>
    <name evidence="3" type="ORF">PCOR1329_LOCUS82276</name>
</gene>
<evidence type="ECO:0000256" key="1">
    <source>
        <dbReference type="SAM" id="MobiDB-lite"/>
    </source>
</evidence>
<proteinExistence type="predicted"/>
<dbReference type="InterPro" id="IPR012677">
    <property type="entry name" value="Nucleotide-bd_a/b_plait_sf"/>
</dbReference>
<evidence type="ECO:0000313" key="3">
    <source>
        <dbReference type="EMBL" id="CAK0907169.1"/>
    </source>
</evidence>
<organism evidence="3 4">
    <name type="scientific">Prorocentrum cordatum</name>
    <dbReference type="NCBI Taxonomy" id="2364126"/>
    <lineage>
        <taxon>Eukaryota</taxon>
        <taxon>Sar</taxon>
        <taxon>Alveolata</taxon>
        <taxon>Dinophyceae</taxon>
        <taxon>Prorocentrales</taxon>
        <taxon>Prorocentraceae</taxon>
        <taxon>Prorocentrum</taxon>
    </lineage>
</organism>
<protein>
    <recommendedName>
        <fullName evidence="2">Mei2-like C-terminal RNA recognition motif domain-containing protein</fullName>
    </recommendedName>
</protein>
<accession>A0ABN9Y5E9</accession>
<comment type="caution">
    <text evidence="3">The sequence shown here is derived from an EMBL/GenBank/DDBJ whole genome shotgun (WGS) entry which is preliminary data.</text>
</comment>
<name>A0ABN9Y5E9_9DINO</name>
<reference evidence="3" key="1">
    <citation type="submission" date="2023-10" db="EMBL/GenBank/DDBJ databases">
        <authorList>
            <person name="Chen Y."/>
            <person name="Shah S."/>
            <person name="Dougan E. K."/>
            <person name="Thang M."/>
            <person name="Chan C."/>
        </authorList>
    </citation>
    <scope>NUCLEOTIDE SEQUENCE [LARGE SCALE GENOMIC DNA]</scope>
</reference>
<dbReference type="SUPFAM" id="SSF54928">
    <property type="entry name" value="RNA-binding domain, RBD"/>
    <property type="match status" value="1"/>
</dbReference>
<sequence>MPGRRGCTELQCEMGVRLPSHGPNIAWCPSHHSTAKKNTLLTNPLLQQRHCATMLSRFVSAHAASLSVKNTFIEVTESEDAVSEGLRRVSSCPSLHSPGDGSNEAACSQEAKARSQPTSPTSEAKNLQDIQNEYMISGFLQHDGGLSGGASTAPHNEGKWHSMAVPMDRLPSVAAGPWWKTSATVRAPLDSKAALFVPGFVPSALRTGSACQQNSHSMEHGLGLGTPRLSENRAGDTTAMMRNVPCSFSRRSLIQLLDNNGFRGKYDFIYMPMDFKRGLCIGYAFVNMTTPDHMQSFIKVFDGFNFRATQYKSSKVCAVSPSKTQGLSANIERYQNSPLMSDEVPDGYKPVLFGTRGRIPFPKPTKVVPHIQHRS</sequence>
<dbReference type="CDD" id="cd12277">
    <property type="entry name" value="RRM3_MEI2_EAR1_like"/>
    <property type="match status" value="1"/>
</dbReference>
<feature type="region of interest" description="Disordered" evidence="1">
    <location>
        <begin position="83"/>
        <end position="123"/>
    </location>
</feature>
<evidence type="ECO:0000259" key="2">
    <source>
        <dbReference type="Pfam" id="PF04059"/>
    </source>
</evidence>
<evidence type="ECO:0000313" key="4">
    <source>
        <dbReference type="Proteomes" id="UP001189429"/>
    </source>
</evidence>
<dbReference type="Gene3D" id="3.30.70.330">
    <property type="match status" value="1"/>
</dbReference>
<dbReference type="InterPro" id="IPR035979">
    <property type="entry name" value="RBD_domain_sf"/>
</dbReference>
<keyword evidence="4" id="KW-1185">Reference proteome</keyword>
<dbReference type="EMBL" id="CAUYUJ010021815">
    <property type="protein sequence ID" value="CAK0907169.1"/>
    <property type="molecule type" value="Genomic_DNA"/>
</dbReference>
<dbReference type="InterPro" id="IPR007201">
    <property type="entry name" value="Mei2-like_Rrm_C"/>
</dbReference>
<dbReference type="Proteomes" id="UP001189429">
    <property type="component" value="Unassembled WGS sequence"/>
</dbReference>
<feature type="domain" description="Mei2-like C-terminal RNA recognition motif" evidence="2">
    <location>
        <begin position="237"/>
        <end position="335"/>
    </location>
</feature>